<name>A0A8G2BWY8_9BACT</name>
<evidence type="ECO:0000313" key="3">
    <source>
        <dbReference type="Proteomes" id="UP000236725"/>
    </source>
</evidence>
<organism evidence="2 3">
    <name type="scientific">Parabacteroides chinchillae</name>
    <dbReference type="NCBI Taxonomy" id="871327"/>
    <lineage>
        <taxon>Bacteria</taxon>
        <taxon>Pseudomonadati</taxon>
        <taxon>Bacteroidota</taxon>
        <taxon>Bacteroidia</taxon>
        <taxon>Bacteroidales</taxon>
        <taxon>Tannerellaceae</taxon>
        <taxon>Parabacteroides</taxon>
    </lineage>
</organism>
<proteinExistence type="predicted"/>
<accession>A0A8G2BWY8</accession>
<evidence type="ECO:0000256" key="1">
    <source>
        <dbReference type="SAM" id="Phobius"/>
    </source>
</evidence>
<feature type="transmembrane region" description="Helical" evidence="1">
    <location>
        <begin position="7"/>
        <end position="27"/>
    </location>
</feature>
<dbReference type="Proteomes" id="UP000236725">
    <property type="component" value="Unassembled WGS sequence"/>
</dbReference>
<keyword evidence="3" id="KW-1185">Reference proteome</keyword>
<keyword evidence="1" id="KW-1133">Transmembrane helix</keyword>
<feature type="transmembrane region" description="Helical" evidence="1">
    <location>
        <begin position="147"/>
        <end position="169"/>
    </location>
</feature>
<protein>
    <recommendedName>
        <fullName evidence="4">DUF2975 domain-containing protein</fullName>
    </recommendedName>
</protein>
<dbReference type="Pfam" id="PF11188">
    <property type="entry name" value="DUF2975"/>
    <property type="match status" value="1"/>
</dbReference>
<dbReference type="AlphaFoldDB" id="A0A8G2BWY8"/>
<dbReference type="RefSeq" id="WP_103983351.1">
    <property type="nucleotide sequence ID" value="NZ_FNVS01000008.1"/>
</dbReference>
<gene>
    <name evidence="2" type="ORF">SAMN05444001_108162</name>
</gene>
<dbReference type="InterPro" id="IPR021354">
    <property type="entry name" value="DUF2975"/>
</dbReference>
<sequence length="218" mass="24758">MKKQLNIICILIFVCLGLSLIPNVYMIGDSFVQGFKHGYSQSKEASLHLEKPQILMPLELSLWPESVAIAPDTILNQKSGERFPVQHIHNIVWVDQAKSDTTTTRGLLSIIRLIAILYAIIQFYKLINAINHQVIFEWVNVKKLNKIGVALLLSYVMTMLFVGLNYLFAKSLIEIPGYHFNYWCELNTVNLILGLIALLVGRVFAMGITLREEQDLTV</sequence>
<comment type="caution">
    <text evidence="2">The sequence shown here is derived from an EMBL/GenBank/DDBJ whole genome shotgun (WGS) entry which is preliminary data.</text>
</comment>
<feature type="transmembrane region" description="Helical" evidence="1">
    <location>
        <begin position="107"/>
        <end position="127"/>
    </location>
</feature>
<evidence type="ECO:0000313" key="2">
    <source>
        <dbReference type="EMBL" id="SEF87453.1"/>
    </source>
</evidence>
<keyword evidence="1" id="KW-0812">Transmembrane</keyword>
<keyword evidence="1" id="KW-0472">Membrane</keyword>
<dbReference type="EMBL" id="FNVS01000008">
    <property type="protein sequence ID" value="SEF87453.1"/>
    <property type="molecule type" value="Genomic_DNA"/>
</dbReference>
<evidence type="ECO:0008006" key="4">
    <source>
        <dbReference type="Google" id="ProtNLM"/>
    </source>
</evidence>
<reference evidence="2 3" key="1">
    <citation type="submission" date="2016-10" db="EMBL/GenBank/DDBJ databases">
        <authorList>
            <person name="Varghese N."/>
            <person name="Submissions S."/>
        </authorList>
    </citation>
    <scope>NUCLEOTIDE SEQUENCE [LARGE SCALE GENOMIC DNA]</scope>
    <source>
        <strain evidence="2 3">DSM 29073</strain>
    </source>
</reference>
<feature type="transmembrane region" description="Helical" evidence="1">
    <location>
        <begin position="189"/>
        <end position="210"/>
    </location>
</feature>